<dbReference type="GO" id="GO:0005739">
    <property type="term" value="C:mitochondrion"/>
    <property type="evidence" value="ECO:0007669"/>
    <property type="project" value="UniProtKB-SubCell"/>
</dbReference>
<dbReference type="PANTHER" id="PTHR14360">
    <property type="entry name" value="PROTEIN FMP32, MITOCHONDRIAL"/>
    <property type="match status" value="1"/>
</dbReference>
<reference evidence="9" key="1">
    <citation type="submission" date="2020-05" db="EMBL/GenBank/DDBJ databases">
        <title>Phylogenomic resolution of chytrid fungi.</title>
        <authorList>
            <person name="Stajich J.E."/>
            <person name="Amses K."/>
            <person name="Simmons R."/>
            <person name="Seto K."/>
            <person name="Myers J."/>
            <person name="Bonds A."/>
            <person name="Quandt C.A."/>
            <person name="Barry K."/>
            <person name="Liu P."/>
            <person name="Grigoriev I."/>
            <person name="Longcore J.E."/>
            <person name="James T.Y."/>
        </authorList>
    </citation>
    <scope>NUCLEOTIDE SEQUENCE</scope>
    <source>
        <strain evidence="9">JEL0318</strain>
    </source>
</reference>
<protein>
    <submittedName>
        <fullName evidence="9">Uncharacterized protein</fullName>
    </submittedName>
</protein>
<comment type="caution">
    <text evidence="9">The sequence shown here is derived from an EMBL/GenBank/DDBJ whole genome shotgun (WGS) entry which is preliminary data.</text>
</comment>
<comment type="subcellular location">
    <subcellularLocation>
        <location evidence="2">Membrane</location>
    </subcellularLocation>
    <subcellularLocation>
        <location evidence="1">Mitochondrion</location>
    </subcellularLocation>
</comment>
<keyword evidence="5 8" id="KW-0175">Coiled coil</keyword>
<keyword evidence="10" id="KW-1185">Reference proteome</keyword>
<dbReference type="Pfam" id="PF07798">
    <property type="entry name" value="CCDC90-like"/>
    <property type="match status" value="1"/>
</dbReference>
<evidence type="ECO:0000313" key="10">
    <source>
        <dbReference type="Proteomes" id="UP001212841"/>
    </source>
</evidence>
<gene>
    <name evidence="9" type="ORF">HK097_008711</name>
</gene>
<keyword evidence="4" id="KW-1133">Transmembrane helix</keyword>
<evidence type="ECO:0000256" key="1">
    <source>
        <dbReference type="ARBA" id="ARBA00004173"/>
    </source>
</evidence>
<sequence>MSNVSKSMVTKQTQRTEIQSSELLFAQLRSDINILEKKDFAVLKGELERIIQDVERLKGSLREEVGRVHGGVRLDINLEKARIQDEAASLRDMVSKAEERIDQEIEALTGRMISIRDGTRKSLQ</sequence>
<accession>A0AAD5S9Y9</accession>
<evidence type="ECO:0000256" key="2">
    <source>
        <dbReference type="ARBA" id="ARBA00004370"/>
    </source>
</evidence>
<evidence type="ECO:0000313" key="9">
    <source>
        <dbReference type="EMBL" id="KAJ3050329.1"/>
    </source>
</evidence>
<dbReference type="InterPro" id="IPR024461">
    <property type="entry name" value="CCDC90-like"/>
</dbReference>
<dbReference type="Gene3D" id="1.20.5.340">
    <property type="match status" value="1"/>
</dbReference>
<keyword evidence="3" id="KW-0812">Transmembrane</keyword>
<evidence type="ECO:0000256" key="4">
    <source>
        <dbReference type="ARBA" id="ARBA00022989"/>
    </source>
</evidence>
<keyword evidence="6" id="KW-0496">Mitochondrion</keyword>
<evidence type="ECO:0000256" key="5">
    <source>
        <dbReference type="ARBA" id="ARBA00023054"/>
    </source>
</evidence>
<dbReference type="AlphaFoldDB" id="A0AAD5S9Y9"/>
<dbReference type="GO" id="GO:0016020">
    <property type="term" value="C:membrane"/>
    <property type="evidence" value="ECO:0007669"/>
    <property type="project" value="UniProtKB-SubCell"/>
</dbReference>
<feature type="coiled-coil region" evidence="8">
    <location>
        <begin position="18"/>
        <end position="107"/>
    </location>
</feature>
<dbReference type="Proteomes" id="UP001212841">
    <property type="component" value="Unassembled WGS sequence"/>
</dbReference>
<feature type="non-terminal residue" evidence="9">
    <location>
        <position position="124"/>
    </location>
</feature>
<dbReference type="EMBL" id="JADGJD010000527">
    <property type="protein sequence ID" value="KAJ3050329.1"/>
    <property type="molecule type" value="Genomic_DNA"/>
</dbReference>
<keyword evidence="7" id="KW-0472">Membrane</keyword>
<proteinExistence type="predicted"/>
<evidence type="ECO:0000256" key="3">
    <source>
        <dbReference type="ARBA" id="ARBA00022692"/>
    </source>
</evidence>
<evidence type="ECO:0000256" key="7">
    <source>
        <dbReference type="ARBA" id="ARBA00023136"/>
    </source>
</evidence>
<name>A0AAD5S9Y9_9FUNG</name>
<evidence type="ECO:0000256" key="6">
    <source>
        <dbReference type="ARBA" id="ARBA00023128"/>
    </source>
</evidence>
<organism evidence="9 10">
    <name type="scientific">Rhizophlyctis rosea</name>
    <dbReference type="NCBI Taxonomy" id="64517"/>
    <lineage>
        <taxon>Eukaryota</taxon>
        <taxon>Fungi</taxon>
        <taxon>Fungi incertae sedis</taxon>
        <taxon>Chytridiomycota</taxon>
        <taxon>Chytridiomycota incertae sedis</taxon>
        <taxon>Chytridiomycetes</taxon>
        <taxon>Rhizophlyctidales</taxon>
        <taxon>Rhizophlyctidaceae</taxon>
        <taxon>Rhizophlyctis</taxon>
    </lineage>
</organism>
<dbReference type="PANTHER" id="PTHR14360:SF1">
    <property type="entry name" value="PROTEIN FMP32, MITOCHONDRIAL"/>
    <property type="match status" value="1"/>
</dbReference>
<evidence type="ECO:0000256" key="8">
    <source>
        <dbReference type="SAM" id="Coils"/>
    </source>
</evidence>